<dbReference type="Gene3D" id="2.40.170.20">
    <property type="entry name" value="TonB-dependent receptor, beta-barrel domain"/>
    <property type="match status" value="1"/>
</dbReference>
<dbReference type="Pfam" id="PF00593">
    <property type="entry name" value="TonB_dep_Rec_b-barrel"/>
    <property type="match status" value="1"/>
</dbReference>
<evidence type="ECO:0000256" key="5">
    <source>
        <dbReference type="ARBA" id="ARBA00022692"/>
    </source>
</evidence>
<dbReference type="SUPFAM" id="SSF56935">
    <property type="entry name" value="Porins"/>
    <property type="match status" value="1"/>
</dbReference>
<dbReference type="KEGG" id="snan:I6N98_00830"/>
<dbReference type="Pfam" id="PF07715">
    <property type="entry name" value="Plug"/>
    <property type="match status" value="1"/>
</dbReference>
<reference evidence="16 17" key="1">
    <citation type="submission" date="2020-12" db="EMBL/GenBank/DDBJ databases">
        <authorList>
            <person name="Shan Y."/>
        </authorList>
    </citation>
    <scope>NUCLEOTIDE SEQUENCE [LARGE SCALE GENOMIC DNA]</scope>
    <source>
        <strain evidence="17">csc3.9</strain>
    </source>
</reference>
<evidence type="ECO:0000259" key="15">
    <source>
        <dbReference type="Pfam" id="PF07715"/>
    </source>
</evidence>
<proteinExistence type="inferred from homology"/>
<evidence type="ECO:0000256" key="9">
    <source>
        <dbReference type="ARBA" id="ARBA00023136"/>
    </source>
</evidence>
<evidence type="ECO:0000256" key="12">
    <source>
        <dbReference type="RuleBase" id="RU003357"/>
    </source>
</evidence>
<evidence type="ECO:0000313" key="16">
    <source>
        <dbReference type="EMBL" id="QQD18453.1"/>
    </source>
</evidence>
<keyword evidence="17" id="KW-1185">Reference proteome</keyword>
<keyword evidence="16" id="KW-0675">Receptor</keyword>
<dbReference type="InterPro" id="IPR036942">
    <property type="entry name" value="Beta-barrel_TonB_sf"/>
</dbReference>
<evidence type="ECO:0000256" key="8">
    <source>
        <dbReference type="ARBA" id="ARBA00023077"/>
    </source>
</evidence>
<keyword evidence="10 11" id="KW-0998">Cell outer membrane</keyword>
<keyword evidence="5 11" id="KW-0812">Transmembrane</keyword>
<dbReference type="RefSeq" id="WP_198569944.1">
    <property type="nucleotide sequence ID" value="NZ_CP066167.1"/>
</dbReference>
<dbReference type="PANTHER" id="PTHR32552:SF81">
    <property type="entry name" value="TONB-DEPENDENT OUTER MEMBRANE RECEPTOR"/>
    <property type="match status" value="1"/>
</dbReference>
<dbReference type="PROSITE" id="PS52016">
    <property type="entry name" value="TONB_DEPENDENT_REC_3"/>
    <property type="match status" value="1"/>
</dbReference>
<dbReference type="InterPro" id="IPR039426">
    <property type="entry name" value="TonB-dep_rcpt-like"/>
</dbReference>
<gene>
    <name evidence="16" type="ORF">I6N98_00830</name>
</gene>
<dbReference type="GO" id="GO:0009279">
    <property type="term" value="C:cell outer membrane"/>
    <property type="evidence" value="ECO:0007669"/>
    <property type="project" value="UniProtKB-SubCell"/>
</dbReference>
<dbReference type="GO" id="GO:0006826">
    <property type="term" value="P:iron ion transport"/>
    <property type="evidence" value="ECO:0007669"/>
    <property type="project" value="UniProtKB-KW"/>
</dbReference>
<feature type="domain" description="TonB-dependent receptor-like beta-barrel" evidence="14">
    <location>
        <begin position="279"/>
        <end position="748"/>
    </location>
</feature>
<dbReference type="PANTHER" id="PTHR32552">
    <property type="entry name" value="FERRICHROME IRON RECEPTOR-RELATED"/>
    <property type="match status" value="1"/>
</dbReference>
<dbReference type="EMBL" id="CP066167">
    <property type="protein sequence ID" value="QQD18453.1"/>
    <property type="molecule type" value="Genomic_DNA"/>
</dbReference>
<keyword evidence="13" id="KW-0732">Signal</keyword>
<dbReference type="Proteomes" id="UP000596063">
    <property type="component" value="Chromosome"/>
</dbReference>
<keyword evidence="6" id="KW-0408">Iron</keyword>
<keyword evidence="9 11" id="KW-0472">Membrane</keyword>
<keyword evidence="4" id="KW-0410">Iron transport</keyword>
<keyword evidence="7" id="KW-0406">Ion transport</keyword>
<sequence length="782" mass="84932">MTLSKRAYLGALVAMLSAPAFAQSTANNDQSDGSQQRSSNRLLEEVVVTARKRTESVQDVPISIAAFSAEKLDAIGIETAQQLDKITPGLVFGSTIGFNTVSLRGVGSDAYLPSADPSVPIYVDDINSLPSQGSIDALVNVERVEVLKGPQGTLFGRNALGGAIRIVTPDPRDDVFEGQLKADYGRYDLVGADSSGGSAFLNIPIAEGLAATLSGLYRDEEPIYTNELGEPVEPNKIEAFRGKVKWYVTDTLDITLSGAYEEAANAGGLSAEGTQPSTACAICTPDPKFDYRTQHNVPAALRTRRTMLSGYVNWDLPTFTAKLILSDQNLDVPYGWGDLDYTSAPIFAGNVGEQYAEQRTAEFRIESNDNSFMSDRLTWVVGAYYLEAAGGYDPLYLRFTTGATDFLGVSPIVESISNLLSGVVPNLNNADVTAVSYGVLNTESISGFAEGNYHILDRLKLTLGVRYDEESRDVSGSRVDLKIADGDDEGDIPFSSFDVPEANTSRTSPRVSLQWEFDNAQVYGSYSVGYLSPTYNTVNILEGPNFVEQEENNAYELGFKGSWLDGQLQLEGALFYTERTNIITAYTSILSGGAVTFFNAGDGEIKGVELSMQLQPMPTLNPGLALIASGSYLDGEYTDYKDGRGYDEDSGLTFGPGALNLLEARDFTGNTLTNTPEFTGSISLLQAISLGRLGEIELGIDTYYNSGYFFSAQNTSLLEQEQYQTYDARISYFYNPWGLQLTLFGENLTDERYFASAVHLDFGPGRSLAPPKQLGVRAKWTF</sequence>
<evidence type="ECO:0000256" key="6">
    <source>
        <dbReference type="ARBA" id="ARBA00023004"/>
    </source>
</evidence>
<keyword evidence="3 11" id="KW-1134">Transmembrane beta strand</keyword>
<protein>
    <submittedName>
        <fullName evidence="16">TonB-dependent receptor</fullName>
    </submittedName>
</protein>
<evidence type="ECO:0000256" key="11">
    <source>
        <dbReference type="PROSITE-ProRule" id="PRU01360"/>
    </source>
</evidence>
<dbReference type="AlphaFoldDB" id="A0A7T4UQ72"/>
<keyword evidence="2 11" id="KW-0813">Transport</keyword>
<accession>A0A7T4UQ72</accession>
<evidence type="ECO:0000259" key="14">
    <source>
        <dbReference type="Pfam" id="PF00593"/>
    </source>
</evidence>
<evidence type="ECO:0000256" key="7">
    <source>
        <dbReference type="ARBA" id="ARBA00023065"/>
    </source>
</evidence>
<dbReference type="InterPro" id="IPR000531">
    <property type="entry name" value="Beta-barrel_TonB"/>
</dbReference>
<comment type="similarity">
    <text evidence="11 12">Belongs to the TonB-dependent receptor family.</text>
</comment>
<evidence type="ECO:0000256" key="1">
    <source>
        <dbReference type="ARBA" id="ARBA00004571"/>
    </source>
</evidence>
<evidence type="ECO:0000256" key="4">
    <source>
        <dbReference type="ARBA" id="ARBA00022496"/>
    </source>
</evidence>
<evidence type="ECO:0000256" key="13">
    <source>
        <dbReference type="SAM" id="SignalP"/>
    </source>
</evidence>
<keyword evidence="8 12" id="KW-0798">TonB box</keyword>
<comment type="subcellular location">
    <subcellularLocation>
        <location evidence="1 11">Cell outer membrane</location>
        <topology evidence="1 11">Multi-pass membrane protein</topology>
    </subcellularLocation>
</comment>
<feature type="chain" id="PRO_5032293684" evidence="13">
    <location>
        <begin position="23"/>
        <end position="782"/>
    </location>
</feature>
<feature type="domain" description="TonB-dependent receptor plug" evidence="15">
    <location>
        <begin position="57"/>
        <end position="163"/>
    </location>
</feature>
<evidence type="ECO:0000256" key="10">
    <source>
        <dbReference type="ARBA" id="ARBA00023237"/>
    </source>
</evidence>
<evidence type="ECO:0000256" key="3">
    <source>
        <dbReference type="ARBA" id="ARBA00022452"/>
    </source>
</evidence>
<organism evidence="16 17">
    <name type="scientific">Spongiibacter nanhainus</name>
    <dbReference type="NCBI Taxonomy" id="2794344"/>
    <lineage>
        <taxon>Bacteria</taxon>
        <taxon>Pseudomonadati</taxon>
        <taxon>Pseudomonadota</taxon>
        <taxon>Gammaproteobacteria</taxon>
        <taxon>Cellvibrionales</taxon>
        <taxon>Spongiibacteraceae</taxon>
        <taxon>Spongiibacter</taxon>
    </lineage>
</organism>
<evidence type="ECO:0000256" key="2">
    <source>
        <dbReference type="ARBA" id="ARBA00022448"/>
    </source>
</evidence>
<feature type="signal peptide" evidence="13">
    <location>
        <begin position="1"/>
        <end position="22"/>
    </location>
</feature>
<name>A0A7T4UQ72_9GAMM</name>
<evidence type="ECO:0000313" key="17">
    <source>
        <dbReference type="Proteomes" id="UP000596063"/>
    </source>
</evidence>
<dbReference type="InterPro" id="IPR012910">
    <property type="entry name" value="Plug_dom"/>
</dbReference>